<dbReference type="RefSeq" id="WP_260323282.1">
    <property type="nucleotide sequence ID" value="NZ_BNAJ01000027.1"/>
</dbReference>
<name>A0A7W8KMB9_9DEIO</name>
<dbReference type="EMBL" id="BNAJ01000027">
    <property type="protein sequence ID" value="GHF66032.1"/>
    <property type="molecule type" value="Genomic_DNA"/>
</dbReference>
<comment type="caution">
    <text evidence="2">The sequence shown here is derived from an EMBL/GenBank/DDBJ whole genome shotgun (WGS) entry which is preliminary data.</text>
</comment>
<accession>A0A7W8KMB9</accession>
<proteinExistence type="predicted"/>
<reference evidence="4" key="2">
    <citation type="journal article" date="2019" name="Int. J. Syst. Evol. Microbiol.">
        <title>The Global Catalogue of Microorganisms (GCM) 10K type strain sequencing project: providing services to taxonomists for standard genome sequencing and annotation.</title>
        <authorList>
            <consortium name="The Broad Institute Genomics Platform"/>
            <consortium name="The Broad Institute Genome Sequencing Center for Infectious Disease"/>
            <person name="Wu L."/>
            <person name="Ma J."/>
        </authorList>
    </citation>
    <scope>NUCLEOTIDE SEQUENCE [LARGE SCALE GENOMIC DNA]</scope>
    <source>
        <strain evidence="4">CGMCC 1.18437</strain>
    </source>
</reference>
<reference evidence="2 3" key="3">
    <citation type="submission" date="2020-08" db="EMBL/GenBank/DDBJ databases">
        <title>Genomic Encyclopedia of Type Strains, Phase IV (KMG-IV): sequencing the most valuable type-strain genomes for metagenomic binning, comparative biology and taxonomic classification.</title>
        <authorList>
            <person name="Goeker M."/>
        </authorList>
    </citation>
    <scope>NUCLEOTIDE SEQUENCE [LARGE SCALE GENOMIC DNA]</scope>
    <source>
        <strain evidence="2 3">DSM 27521</strain>
    </source>
</reference>
<dbReference type="EMBL" id="JACHFK010000026">
    <property type="protein sequence ID" value="MBB5379259.1"/>
    <property type="molecule type" value="Genomic_DNA"/>
</dbReference>
<dbReference type="Proteomes" id="UP000619376">
    <property type="component" value="Unassembled WGS sequence"/>
</dbReference>
<protein>
    <submittedName>
        <fullName evidence="2">Uncharacterized protein</fullName>
    </submittedName>
</protein>
<evidence type="ECO:0000313" key="2">
    <source>
        <dbReference type="EMBL" id="MBB5379259.1"/>
    </source>
</evidence>
<gene>
    <name evidence="1" type="ORF">GCM10017781_47210</name>
    <name evidence="2" type="ORF">HNQ07_004774</name>
</gene>
<reference evidence="1" key="4">
    <citation type="submission" date="2024-05" db="EMBL/GenBank/DDBJ databases">
        <authorList>
            <person name="Sun Q."/>
            <person name="Zhou Y."/>
        </authorList>
    </citation>
    <scope>NUCLEOTIDE SEQUENCE</scope>
    <source>
        <strain evidence="1">CGMCC 1.18437</strain>
    </source>
</reference>
<sequence length="41" mass="4894">MRYNVPTRQYSYDTSFNTFAGLPPLTPRVVSLRQQLFARDW</sequence>
<organism evidence="2 3">
    <name type="scientific">Deinococcus metalli</name>
    <dbReference type="NCBI Taxonomy" id="1141878"/>
    <lineage>
        <taxon>Bacteria</taxon>
        <taxon>Thermotogati</taxon>
        <taxon>Deinococcota</taxon>
        <taxon>Deinococci</taxon>
        <taxon>Deinococcales</taxon>
        <taxon>Deinococcaceae</taxon>
        <taxon>Deinococcus</taxon>
    </lineage>
</organism>
<evidence type="ECO:0000313" key="4">
    <source>
        <dbReference type="Proteomes" id="UP000619376"/>
    </source>
</evidence>
<evidence type="ECO:0000313" key="3">
    <source>
        <dbReference type="Proteomes" id="UP000539473"/>
    </source>
</evidence>
<dbReference type="Proteomes" id="UP000539473">
    <property type="component" value="Unassembled WGS sequence"/>
</dbReference>
<reference evidence="1" key="1">
    <citation type="journal article" date="2014" name="Int. J. Syst. Evol. Microbiol.">
        <title>Complete genome of a new Firmicutes species belonging to the dominant human colonic microbiota ('Ruminococcus bicirculans') reveals two chromosomes and a selective capacity to utilize plant glucans.</title>
        <authorList>
            <consortium name="NISC Comparative Sequencing Program"/>
            <person name="Wegmann U."/>
            <person name="Louis P."/>
            <person name="Goesmann A."/>
            <person name="Henrissat B."/>
            <person name="Duncan S.H."/>
            <person name="Flint H.J."/>
        </authorList>
    </citation>
    <scope>NUCLEOTIDE SEQUENCE</scope>
    <source>
        <strain evidence="1">CGMCC 1.18437</strain>
    </source>
</reference>
<evidence type="ECO:0000313" key="1">
    <source>
        <dbReference type="EMBL" id="GHF66032.1"/>
    </source>
</evidence>
<dbReference type="AlphaFoldDB" id="A0A7W8KMB9"/>
<keyword evidence="4" id="KW-1185">Reference proteome</keyword>